<dbReference type="KEGG" id="gpo:GPOL_c30370"/>
<dbReference type="STRING" id="1112204.GPOL_c30370"/>
<proteinExistence type="predicted"/>
<protein>
    <submittedName>
        <fullName evidence="1">Uncharacterized protein</fullName>
    </submittedName>
</protein>
<dbReference type="HOGENOM" id="CLU_3043910_0_0_11"/>
<evidence type="ECO:0000313" key="1">
    <source>
        <dbReference type="EMBL" id="AFA74052.1"/>
    </source>
</evidence>
<accession>H6MVF8</accession>
<sequence>MIGCGTGRLLDTWTTPVAGLSRYRAFGASFCVLCPLSGSSLIGGRGASRSVVEV</sequence>
<gene>
    <name evidence="1" type="ordered locus">GPOL_c30370</name>
</gene>
<organism evidence="1 2">
    <name type="scientific">Gordonia polyisoprenivorans (strain DSM 44266 / VH2)</name>
    <dbReference type="NCBI Taxonomy" id="1112204"/>
    <lineage>
        <taxon>Bacteria</taxon>
        <taxon>Bacillati</taxon>
        <taxon>Actinomycetota</taxon>
        <taxon>Actinomycetes</taxon>
        <taxon>Mycobacteriales</taxon>
        <taxon>Gordoniaceae</taxon>
        <taxon>Gordonia</taxon>
    </lineage>
</organism>
<evidence type="ECO:0000313" key="2">
    <source>
        <dbReference type="Proteomes" id="UP000009154"/>
    </source>
</evidence>
<keyword evidence="2" id="KW-1185">Reference proteome</keyword>
<name>H6MVF8_GORPV</name>
<dbReference type="EMBL" id="CP003119">
    <property type="protein sequence ID" value="AFA74052.1"/>
    <property type="molecule type" value="Genomic_DNA"/>
</dbReference>
<reference evidence="1 2" key="1">
    <citation type="journal article" date="2012" name="Appl. Environ. Microbiol.">
        <title>Involvement of two latex-clearing proteins during rubber degradation and insights into the subsequent degradation pathway revealed by the genome sequence of Gordonia polyisoprenivorans strain VH2.</title>
        <authorList>
            <person name="Hiessl S."/>
            <person name="Schuldes J."/>
            <person name="Thurmer A."/>
            <person name="Halbsguth T."/>
            <person name="Broker D."/>
            <person name="Angelov A."/>
            <person name="Liebl W."/>
            <person name="Daniel R."/>
            <person name="Steinbuchel A."/>
        </authorList>
    </citation>
    <scope>NUCLEOTIDE SEQUENCE [LARGE SCALE GENOMIC DNA]</scope>
    <source>
        <strain evidence="2">DSM 44266 / VH2</strain>
    </source>
</reference>
<dbReference type="Proteomes" id="UP000009154">
    <property type="component" value="Chromosome"/>
</dbReference>
<dbReference type="AlphaFoldDB" id="H6MVF8"/>